<evidence type="ECO:0000313" key="3">
    <source>
        <dbReference type="EMBL" id="STX83895.1"/>
    </source>
</evidence>
<dbReference type="InterPro" id="IPR036591">
    <property type="entry name" value="YggU-like_sf"/>
</dbReference>
<dbReference type="AlphaFoldDB" id="A0A378KJX7"/>
<dbReference type="SMART" id="SM01152">
    <property type="entry name" value="DUF167"/>
    <property type="match status" value="1"/>
</dbReference>
<dbReference type="PANTHER" id="PTHR13420:SF7">
    <property type="entry name" value="UPF0235 PROTEIN C15ORF40"/>
    <property type="match status" value="1"/>
</dbReference>
<dbReference type="EMBL" id="UGOA01000002">
    <property type="protein sequence ID" value="STX83895.1"/>
    <property type="molecule type" value="Genomic_DNA"/>
</dbReference>
<accession>A0A378KJX7</accession>
<dbReference type="SUPFAM" id="SSF69786">
    <property type="entry name" value="YggU-like"/>
    <property type="match status" value="1"/>
</dbReference>
<dbReference type="Proteomes" id="UP000254677">
    <property type="component" value="Unassembled WGS sequence"/>
</dbReference>
<dbReference type="NCBIfam" id="TIGR00251">
    <property type="entry name" value="DUF167 family protein"/>
    <property type="match status" value="1"/>
</dbReference>
<keyword evidence="4" id="KW-1185">Reference proteome</keyword>
<dbReference type="HAMAP" id="MF_00634">
    <property type="entry name" value="UPF0235"/>
    <property type="match status" value="1"/>
</dbReference>
<gene>
    <name evidence="3" type="primary">yggU</name>
    <name evidence="3" type="ORF">NCTC13292_03148</name>
</gene>
<organism evidence="3 4">
    <name type="scientific">Legionella donaldsonii</name>
    <dbReference type="NCBI Taxonomy" id="45060"/>
    <lineage>
        <taxon>Bacteria</taxon>
        <taxon>Pseudomonadati</taxon>
        <taxon>Pseudomonadota</taxon>
        <taxon>Gammaproteobacteria</taxon>
        <taxon>Legionellales</taxon>
        <taxon>Legionellaceae</taxon>
        <taxon>Legionella</taxon>
    </lineage>
</organism>
<dbReference type="Pfam" id="PF02594">
    <property type="entry name" value="DUF167"/>
    <property type="match status" value="1"/>
</dbReference>
<dbReference type="RefSeq" id="WP_115222834.1">
    <property type="nucleotide sequence ID" value="NZ_UGOA01000002.1"/>
</dbReference>
<dbReference type="OrthoDB" id="9800587at2"/>
<protein>
    <recommendedName>
        <fullName evidence="2">UPF0235 protein NCTC13292_03148</fullName>
    </recommendedName>
</protein>
<dbReference type="PANTHER" id="PTHR13420">
    <property type="entry name" value="UPF0235 PROTEIN C15ORF40"/>
    <property type="match status" value="1"/>
</dbReference>
<evidence type="ECO:0000256" key="1">
    <source>
        <dbReference type="ARBA" id="ARBA00010364"/>
    </source>
</evidence>
<reference evidence="3 4" key="1">
    <citation type="submission" date="2018-06" db="EMBL/GenBank/DDBJ databases">
        <authorList>
            <consortium name="Pathogen Informatics"/>
            <person name="Doyle S."/>
        </authorList>
    </citation>
    <scope>NUCLEOTIDE SEQUENCE [LARGE SCALE GENOMIC DNA]</scope>
    <source>
        <strain evidence="3 4">NCTC13292</strain>
    </source>
</reference>
<name>A0A378KJX7_9GAMM</name>
<evidence type="ECO:0000313" key="4">
    <source>
        <dbReference type="Proteomes" id="UP000254677"/>
    </source>
</evidence>
<comment type="similarity">
    <text evidence="1 2">Belongs to the UPF0235 family.</text>
</comment>
<evidence type="ECO:0000256" key="2">
    <source>
        <dbReference type="HAMAP-Rule" id="MF_00634"/>
    </source>
</evidence>
<dbReference type="Gene3D" id="3.30.1200.10">
    <property type="entry name" value="YggU-like"/>
    <property type="match status" value="1"/>
</dbReference>
<proteinExistence type="inferred from homology"/>
<dbReference type="GO" id="GO:0005737">
    <property type="term" value="C:cytoplasm"/>
    <property type="evidence" value="ECO:0007669"/>
    <property type="project" value="TreeGrafter"/>
</dbReference>
<sequence length="103" mass="11548">MEQQDDLLVSVWCKKKNNALILSLLIQPGAKCNQVVCTVGEELKIKIAAPSTEDKANMELVRYLSVLFKVPKSQIKIKRGLKSRHKIIEVIGCGVDALQWCKI</sequence>
<dbReference type="InterPro" id="IPR003746">
    <property type="entry name" value="DUF167"/>
</dbReference>